<dbReference type="Proteomes" id="UP000599074">
    <property type="component" value="Unassembled WGS sequence"/>
</dbReference>
<name>A0A8J3X200_9ACTN</name>
<comment type="subcellular location">
    <subcellularLocation>
        <location evidence="3">Cytoplasm</location>
    </subcellularLocation>
</comment>
<keyword evidence="2 3" id="KW-0143">Chaperone</keyword>
<keyword evidence="6" id="KW-1185">Reference proteome</keyword>
<gene>
    <name evidence="3 5" type="primary">ureD</name>
    <name evidence="5" type="ORF">Pme01_34660</name>
</gene>
<dbReference type="AlphaFoldDB" id="A0A8J3X200"/>
<sequence length="300" mass="32712">MTVSELAPYGDEPAQMPSGTPGKNGFLRLGFARRGARTALVTLQRRAPLLVQQALYWDEELPDLACVVIVDTAGGVVQGDRYEVETELAAGCRAHVTTQAATRIQEMDANYASQAQRIVLHDDAYLEYLPEPVIPYRHSRFVARTSVCLPESATLLYAEILMPGRKHYRGGEVFAYDLYSSGLSVDRPGGRELFAEKFLVEPARSSPARPGVMGGFHVLGNVLLLTSVAGTERVLARMPAVGEHADGWAAGASRLPNGAGLSYKVLGMESEPVRATVREFWSTARLAIMGRPAPARFPWR</sequence>
<comment type="caution">
    <text evidence="5">The sequence shown here is derived from an EMBL/GenBank/DDBJ whole genome shotgun (WGS) entry which is preliminary data.</text>
</comment>
<feature type="region of interest" description="Disordered" evidence="4">
    <location>
        <begin position="1"/>
        <end position="21"/>
    </location>
</feature>
<keyword evidence="3" id="KW-0996">Nickel insertion</keyword>
<accession>A0A8J3X200</accession>
<comment type="function">
    <text evidence="3">Required for maturation of urease via the functional incorporation of the urease nickel metallocenter.</text>
</comment>
<dbReference type="PANTHER" id="PTHR33643">
    <property type="entry name" value="UREASE ACCESSORY PROTEIN D"/>
    <property type="match status" value="1"/>
</dbReference>
<evidence type="ECO:0000313" key="6">
    <source>
        <dbReference type="Proteomes" id="UP000599074"/>
    </source>
</evidence>
<evidence type="ECO:0000256" key="2">
    <source>
        <dbReference type="ARBA" id="ARBA00023186"/>
    </source>
</evidence>
<evidence type="ECO:0000256" key="1">
    <source>
        <dbReference type="ARBA" id="ARBA00007177"/>
    </source>
</evidence>
<evidence type="ECO:0000256" key="3">
    <source>
        <dbReference type="HAMAP-Rule" id="MF_01384"/>
    </source>
</evidence>
<dbReference type="Pfam" id="PF01774">
    <property type="entry name" value="UreD"/>
    <property type="match status" value="1"/>
</dbReference>
<dbReference type="InterPro" id="IPR002669">
    <property type="entry name" value="UreD"/>
</dbReference>
<comment type="similarity">
    <text evidence="1 3">Belongs to the UreD family.</text>
</comment>
<dbReference type="RefSeq" id="WP_239088287.1">
    <property type="nucleotide sequence ID" value="NZ_BOON01000032.1"/>
</dbReference>
<protein>
    <recommendedName>
        <fullName evidence="3">Urease accessory protein UreD</fullName>
    </recommendedName>
</protein>
<organism evidence="5 6">
    <name type="scientific">Planosporangium mesophilum</name>
    <dbReference type="NCBI Taxonomy" id="689768"/>
    <lineage>
        <taxon>Bacteria</taxon>
        <taxon>Bacillati</taxon>
        <taxon>Actinomycetota</taxon>
        <taxon>Actinomycetes</taxon>
        <taxon>Micromonosporales</taxon>
        <taxon>Micromonosporaceae</taxon>
        <taxon>Planosporangium</taxon>
    </lineage>
</organism>
<evidence type="ECO:0000313" key="5">
    <source>
        <dbReference type="EMBL" id="GII23869.1"/>
    </source>
</evidence>
<dbReference type="GO" id="GO:0005737">
    <property type="term" value="C:cytoplasm"/>
    <property type="evidence" value="ECO:0007669"/>
    <property type="project" value="UniProtKB-SubCell"/>
</dbReference>
<dbReference type="EMBL" id="BOON01000032">
    <property type="protein sequence ID" value="GII23869.1"/>
    <property type="molecule type" value="Genomic_DNA"/>
</dbReference>
<proteinExistence type="inferred from homology"/>
<evidence type="ECO:0000256" key="4">
    <source>
        <dbReference type="SAM" id="MobiDB-lite"/>
    </source>
</evidence>
<dbReference type="GO" id="GO:0016151">
    <property type="term" value="F:nickel cation binding"/>
    <property type="evidence" value="ECO:0007669"/>
    <property type="project" value="UniProtKB-UniRule"/>
</dbReference>
<dbReference type="HAMAP" id="MF_01384">
    <property type="entry name" value="UreD"/>
    <property type="match status" value="1"/>
</dbReference>
<dbReference type="PANTHER" id="PTHR33643:SF1">
    <property type="entry name" value="UREASE ACCESSORY PROTEIN D"/>
    <property type="match status" value="1"/>
</dbReference>
<keyword evidence="3" id="KW-0963">Cytoplasm</keyword>
<comment type="subunit">
    <text evidence="3">UreD, UreF and UreG form a complex that acts as a GTP-hydrolysis-dependent molecular chaperone, activating the urease apoprotein by helping to assemble the nickel containing metallocenter of UreC. The UreE protein probably delivers the nickel.</text>
</comment>
<reference evidence="5" key="1">
    <citation type="submission" date="2021-01" db="EMBL/GenBank/DDBJ databases">
        <title>Whole genome shotgun sequence of Planosporangium mesophilum NBRC 109066.</title>
        <authorList>
            <person name="Komaki H."/>
            <person name="Tamura T."/>
        </authorList>
    </citation>
    <scope>NUCLEOTIDE SEQUENCE</scope>
    <source>
        <strain evidence="5">NBRC 109066</strain>
    </source>
</reference>